<dbReference type="PIRSF" id="PIRSF020565">
    <property type="entry name" value="3Ho_Ac_ACP_DH_prd"/>
    <property type="match status" value="1"/>
</dbReference>
<dbReference type="STRING" id="754436.JCM19237_5354"/>
<dbReference type="RefSeq" id="WP_047873155.1">
    <property type="nucleotide sequence ID" value="NZ_BMYC01000001.1"/>
</dbReference>
<evidence type="ECO:0000313" key="3">
    <source>
        <dbReference type="Proteomes" id="UP000029227"/>
    </source>
</evidence>
<dbReference type="EMBL" id="BBMN01000001">
    <property type="protein sequence ID" value="GAL02461.1"/>
    <property type="molecule type" value="Genomic_DNA"/>
</dbReference>
<dbReference type="CDD" id="cd01289">
    <property type="entry name" value="FabA_like"/>
    <property type="match status" value="1"/>
</dbReference>
<accession>A0A090QHT2</accession>
<dbReference type="eggNOG" id="COG4706">
    <property type="taxonomic scope" value="Bacteria"/>
</dbReference>
<name>A0A090QHT2_9GAMM</name>
<evidence type="ECO:0000313" key="2">
    <source>
        <dbReference type="EMBL" id="KLV01703.1"/>
    </source>
</evidence>
<dbReference type="EMBL" id="LDOV01000010">
    <property type="protein sequence ID" value="KLV01703.1"/>
    <property type="molecule type" value="Genomic_DNA"/>
</dbReference>
<dbReference type="SUPFAM" id="SSF54637">
    <property type="entry name" value="Thioesterase/thiol ester dehydrase-isomerase"/>
    <property type="match status" value="1"/>
</dbReference>
<proteinExistence type="predicted"/>
<dbReference type="GO" id="GO:0019171">
    <property type="term" value="F:(3R)-hydroxyacyl-[acyl-carrier-protein] dehydratase activity"/>
    <property type="evidence" value="ECO:0007669"/>
    <property type="project" value="UniProtKB-EC"/>
</dbReference>
<evidence type="ECO:0000313" key="4">
    <source>
        <dbReference type="Proteomes" id="UP000036426"/>
    </source>
</evidence>
<comment type="caution">
    <text evidence="1">The sequence shown here is derived from an EMBL/GenBank/DDBJ whole genome shotgun (WGS) entry which is preliminary data.</text>
</comment>
<dbReference type="InterPro" id="IPR029069">
    <property type="entry name" value="HotDog_dom_sf"/>
</dbReference>
<dbReference type="Proteomes" id="UP000029227">
    <property type="component" value="Unassembled WGS sequence"/>
</dbReference>
<dbReference type="EC" id="4.2.1.59" evidence="1"/>
<dbReference type="AlphaFoldDB" id="A0A090QHT2"/>
<dbReference type="PATRIC" id="fig|754436.4.peg.950"/>
<reference evidence="1 3" key="1">
    <citation type="journal article" date="2014" name="Genome Announc.">
        <title>Draft Genome Sequences of Two Vibrionaceae Species, Vibrio ponticus C121 and Photobacterium aphoticum C119, Isolated as Coral Reef Microbiota.</title>
        <authorList>
            <person name="Al-saari N."/>
            <person name="Meirelles P.M."/>
            <person name="Mino S."/>
            <person name="Suda W."/>
            <person name="Oshima K."/>
            <person name="Hattori M."/>
            <person name="Ohkuma M."/>
            <person name="Thompson F.L."/>
            <person name="Gomez-Gil B."/>
            <person name="Sawabe T."/>
            <person name="Sawabe T."/>
        </authorList>
    </citation>
    <scope>NUCLEOTIDE SEQUENCE [LARGE SCALE GENOMIC DNA]</scope>
    <source>
        <strain evidence="1 3">JCM 19237</strain>
    </source>
</reference>
<gene>
    <name evidence="2" type="ORF">ABT58_04450</name>
    <name evidence="1" type="ORF">JCM19237_5354</name>
</gene>
<dbReference type="OrthoDB" id="9800188at2"/>
<dbReference type="InterPro" id="IPR016776">
    <property type="entry name" value="ApeP-like_dehydratase"/>
</dbReference>
<dbReference type="Proteomes" id="UP000036426">
    <property type="component" value="Unassembled WGS sequence"/>
</dbReference>
<sequence>MTNIPPLHDLLPHDMPMALVDTLVEVSELAVHCQVTVSEDCLFFDAERRELPGYVGIELMAQTIGGWSGYHAWRRGEASPVGFLLGSRRYQTQCAAFAEHSTLDIFAEQVLENNGMAVFACRIEQDGHVLATSQLNVFVPSQEKLEHMLNRNPS</sequence>
<evidence type="ECO:0000313" key="1">
    <source>
        <dbReference type="EMBL" id="GAL02461.1"/>
    </source>
</evidence>
<organism evidence="1 3">
    <name type="scientific">Photobacterium aphoticum</name>
    <dbReference type="NCBI Taxonomy" id="754436"/>
    <lineage>
        <taxon>Bacteria</taxon>
        <taxon>Pseudomonadati</taxon>
        <taxon>Pseudomonadota</taxon>
        <taxon>Gammaproteobacteria</taxon>
        <taxon>Vibrionales</taxon>
        <taxon>Vibrionaceae</taxon>
        <taxon>Photobacterium</taxon>
    </lineage>
</organism>
<dbReference type="Pfam" id="PF22817">
    <property type="entry name" value="ApeP-like"/>
    <property type="match status" value="1"/>
</dbReference>
<protein>
    <submittedName>
        <fullName evidence="2">3-hydroxydecanoyl-ACP dehydratase</fullName>
    </submittedName>
    <submittedName>
        <fullName evidence="1">3-hydroxydecanoyl-[ACP] dehydratase</fullName>
        <ecNumber evidence="1">4.2.1.59</ecNumber>
    </submittedName>
</protein>
<dbReference type="Gene3D" id="3.10.129.10">
    <property type="entry name" value="Hotdog Thioesterase"/>
    <property type="match status" value="1"/>
</dbReference>
<keyword evidence="1" id="KW-0456">Lyase</keyword>
<reference evidence="2 4" key="2">
    <citation type="submission" date="2015-05" db="EMBL/GenBank/DDBJ databases">
        <title>Photobacterium galathea sp. nov.</title>
        <authorList>
            <person name="Machado H."/>
            <person name="Gram L."/>
        </authorList>
    </citation>
    <scope>NUCLEOTIDE SEQUENCE [LARGE SCALE GENOMIC DNA]</scope>
    <source>
        <strain evidence="2 4">DSM 25995</strain>
    </source>
</reference>
<keyword evidence="4" id="KW-1185">Reference proteome</keyword>